<comment type="caution">
    <text evidence="1">The sequence shown here is derived from an EMBL/GenBank/DDBJ whole genome shotgun (WGS) entry which is preliminary data.</text>
</comment>
<reference evidence="1 2" key="1">
    <citation type="journal article" date="2021" name="Microorganisms">
        <title>Genome Evolution of Filamentous Cyanobacterium Nostoc Species: From Facultative Symbiosis to Free Living.</title>
        <authorList>
            <person name="Huo D."/>
            <person name="Li H."/>
            <person name="Cai F."/>
            <person name="Guo X."/>
            <person name="Qiao Z."/>
            <person name="Wang W."/>
            <person name="Yu G."/>
            <person name="Li R."/>
        </authorList>
    </citation>
    <scope>NUCLEOTIDE SEQUENCE [LARGE SCALE GENOMIC DNA]</scope>
    <source>
        <strain evidence="1 2">CHAB 5714</strain>
    </source>
</reference>
<dbReference type="EMBL" id="JAIVFQ010000008">
    <property type="protein sequence ID" value="MCC5599215.1"/>
    <property type="molecule type" value="Genomic_DNA"/>
</dbReference>
<dbReference type="Proteomes" id="UP001199525">
    <property type="component" value="Unassembled WGS sequence"/>
</dbReference>
<protein>
    <recommendedName>
        <fullName evidence="3">Histidine kinase</fullName>
    </recommendedName>
</protein>
<evidence type="ECO:0000313" key="1">
    <source>
        <dbReference type="EMBL" id="MCC5599215.1"/>
    </source>
</evidence>
<accession>A0ABS8I4T1</accession>
<organism evidence="1 2">
    <name type="scientific">Nostoc favosum CHAB5714</name>
    <dbReference type="NCBI Taxonomy" id="2780399"/>
    <lineage>
        <taxon>Bacteria</taxon>
        <taxon>Bacillati</taxon>
        <taxon>Cyanobacteriota</taxon>
        <taxon>Cyanophyceae</taxon>
        <taxon>Nostocales</taxon>
        <taxon>Nostocaceae</taxon>
        <taxon>Nostoc</taxon>
        <taxon>Nostoc favosum</taxon>
    </lineage>
</organism>
<proteinExistence type="predicted"/>
<sequence>MGSGEWGVGKMREMREMRKQGRRTINYCPMPNAQCPMPHAQCPIPNDQ</sequence>
<gene>
    <name evidence="1" type="ORF">LC586_08290</name>
</gene>
<evidence type="ECO:0000313" key="2">
    <source>
        <dbReference type="Proteomes" id="UP001199525"/>
    </source>
</evidence>
<dbReference type="RefSeq" id="WP_229484088.1">
    <property type="nucleotide sequence ID" value="NZ_JAIVFQ010000008.1"/>
</dbReference>
<keyword evidence="2" id="KW-1185">Reference proteome</keyword>
<evidence type="ECO:0008006" key="3">
    <source>
        <dbReference type="Google" id="ProtNLM"/>
    </source>
</evidence>
<name>A0ABS8I4T1_9NOSO</name>